<dbReference type="PRINTS" id="PR00579">
    <property type="entry name" value="RHODOPSIN"/>
</dbReference>
<dbReference type="Pfam" id="PF00538">
    <property type="entry name" value="Linker_histone"/>
    <property type="match status" value="1"/>
</dbReference>
<keyword evidence="16 26" id="KW-0325">Glycoprotein</keyword>
<evidence type="ECO:0000256" key="24">
    <source>
        <dbReference type="PIRSR" id="PIRSR600732-2"/>
    </source>
</evidence>
<comment type="subcellular location">
    <subcellularLocation>
        <location evidence="2">Cell projection</location>
        <location evidence="2">Cilium</location>
        <location evidence="2">Photoreceptor outer segment</location>
    </subcellularLocation>
    <subcellularLocation>
        <location evidence="1 29">Membrane</location>
        <topology evidence="1 29">Multi-pass membrane protein</topology>
    </subcellularLocation>
</comment>
<comment type="PTM">
    <text evidence="28">Contains one covalently linked retinal chromophore.</text>
</comment>
<dbReference type="GO" id="GO:0046872">
    <property type="term" value="F:metal ion binding"/>
    <property type="evidence" value="ECO:0007669"/>
    <property type="project" value="UniProtKB-KW"/>
</dbReference>
<keyword evidence="17 29" id="KW-0807">Transducer</keyword>
<reference evidence="33 34" key="1">
    <citation type="submission" date="2013-11" db="EMBL/GenBank/DDBJ databases">
        <title>The Damaraland mole rat (Fukomys damarensis) genome and evolution of African mole rats.</title>
        <authorList>
            <person name="Gladyshev V.N."/>
            <person name="Fang X."/>
        </authorList>
    </citation>
    <scope>NUCLEOTIDE SEQUENCE [LARGE SCALE GENOMIC DNA]</scope>
    <source>
        <tissue evidence="33">Liver</tissue>
    </source>
</reference>
<evidence type="ECO:0000256" key="20">
    <source>
        <dbReference type="ARBA" id="ARBA00023305"/>
    </source>
</evidence>
<dbReference type="CDD" id="cd15080">
    <property type="entry name" value="7tmA_MWS_opsin"/>
    <property type="match status" value="1"/>
</dbReference>
<evidence type="ECO:0000256" key="4">
    <source>
        <dbReference type="ARBA" id="ARBA00022543"/>
    </source>
</evidence>
<dbReference type="GO" id="GO:0030527">
    <property type="term" value="F:structural constituent of chromatin"/>
    <property type="evidence" value="ECO:0007669"/>
    <property type="project" value="UniProtKB-ARBA"/>
</dbReference>
<evidence type="ECO:0000256" key="21">
    <source>
        <dbReference type="ARBA" id="ARBA00047029"/>
    </source>
</evidence>
<feature type="disulfide bond" evidence="25">
    <location>
        <begin position="110"/>
        <end position="187"/>
    </location>
</feature>
<dbReference type="InterPro" id="IPR005818">
    <property type="entry name" value="Histone_H1/H5_H15"/>
</dbReference>
<dbReference type="InterPro" id="IPR036390">
    <property type="entry name" value="WH_DNA-bd_sf"/>
</dbReference>
<evidence type="ECO:0000256" key="8">
    <source>
        <dbReference type="ARBA" id="ARBA00022925"/>
    </source>
</evidence>
<keyword evidence="14 25" id="KW-1015">Disulfide bond</keyword>
<evidence type="ECO:0000259" key="32">
    <source>
        <dbReference type="PROSITE" id="PS51504"/>
    </source>
</evidence>
<dbReference type="STRING" id="885580.ENSFDAP00000011686"/>
<evidence type="ECO:0000256" key="9">
    <source>
        <dbReference type="ARBA" id="ARBA00022989"/>
    </source>
</evidence>
<evidence type="ECO:0000256" key="29">
    <source>
        <dbReference type="RuleBase" id="RU004951"/>
    </source>
</evidence>
<dbReference type="GO" id="GO:0007602">
    <property type="term" value="P:phototransduction"/>
    <property type="evidence" value="ECO:0007669"/>
    <property type="project" value="UniProtKB-KW"/>
</dbReference>
<dbReference type="Gene3D" id="1.10.10.10">
    <property type="entry name" value="Winged helix-like DNA-binding domain superfamily/Winged helix DNA-binding domain"/>
    <property type="match status" value="1"/>
</dbReference>
<feature type="lipid moiety-binding region" description="S-palmitoyl cysteine" evidence="27">
    <location>
        <position position="322"/>
    </location>
</feature>
<dbReference type="PROSITE" id="PS00237">
    <property type="entry name" value="G_PROTEIN_RECEP_F1_1"/>
    <property type="match status" value="1"/>
</dbReference>
<dbReference type="InterPro" id="IPR027430">
    <property type="entry name" value="Retinal_BS"/>
</dbReference>
<dbReference type="SMART" id="SM00526">
    <property type="entry name" value="H15"/>
    <property type="match status" value="1"/>
</dbReference>
<dbReference type="Pfam" id="PF00001">
    <property type="entry name" value="7tm_1"/>
    <property type="match status" value="1"/>
</dbReference>
<evidence type="ECO:0000256" key="23">
    <source>
        <dbReference type="PIRSR" id="PIRSR600732-1"/>
    </source>
</evidence>
<evidence type="ECO:0000313" key="33">
    <source>
        <dbReference type="EMBL" id="KFO27453.1"/>
    </source>
</evidence>
<keyword evidence="8 28" id="KW-0681">Retinal protein</keyword>
<evidence type="ECO:0000256" key="10">
    <source>
        <dbReference type="ARBA" id="ARBA00022991"/>
    </source>
</evidence>
<evidence type="ECO:0000256" key="14">
    <source>
        <dbReference type="ARBA" id="ARBA00023157"/>
    </source>
</evidence>
<comment type="similarity">
    <text evidence="29">Belongs to the G-protein coupled receptor 1 family. Opsin subfamily.</text>
</comment>
<evidence type="ECO:0000256" key="19">
    <source>
        <dbReference type="ARBA" id="ARBA00023273"/>
    </source>
</evidence>
<keyword evidence="23" id="KW-0862">Zinc</keyword>
<dbReference type="PROSITE" id="PS00238">
    <property type="entry name" value="OPSIN"/>
    <property type="match status" value="1"/>
</dbReference>
<feature type="transmembrane region" description="Helical" evidence="29">
    <location>
        <begin position="203"/>
        <end position="223"/>
    </location>
</feature>
<feature type="transmembrane region" description="Helical" evidence="29">
    <location>
        <begin position="40"/>
        <end position="63"/>
    </location>
</feature>
<keyword evidence="4 29" id="KW-0600">Photoreceptor protein</keyword>
<dbReference type="InterPro" id="IPR000276">
    <property type="entry name" value="GPCR_Rhodpsn"/>
</dbReference>
<dbReference type="GO" id="GO:0006334">
    <property type="term" value="P:nucleosome assembly"/>
    <property type="evidence" value="ECO:0007669"/>
    <property type="project" value="InterPro"/>
</dbReference>
<proteinExistence type="inferred from homology"/>
<feature type="transmembrane region" description="Helical" evidence="29">
    <location>
        <begin position="75"/>
        <end position="95"/>
    </location>
</feature>
<name>A0A091DAC6_FUKDA</name>
<dbReference type="FunFam" id="1.20.1070.10:FF:000018">
    <property type="entry name" value="Rhodopsin"/>
    <property type="match status" value="1"/>
</dbReference>
<evidence type="ECO:0000256" key="5">
    <source>
        <dbReference type="ARBA" id="ARBA00022553"/>
    </source>
</evidence>
<dbReference type="GO" id="GO:0016020">
    <property type="term" value="C:membrane"/>
    <property type="evidence" value="ECO:0007669"/>
    <property type="project" value="UniProtKB-SubCell"/>
</dbReference>
<dbReference type="InterPro" id="IPR050125">
    <property type="entry name" value="GPCR_opsins"/>
</dbReference>
<dbReference type="GO" id="GO:0007601">
    <property type="term" value="P:visual perception"/>
    <property type="evidence" value="ECO:0007669"/>
    <property type="project" value="UniProtKB-KW"/>
</dbReference>
<feature type="transmembrane region" description="Helical" evidence="29">
    <location>
        <begin position="283"/>
        <end position="308"/>
    </location>
</feature>
<dbReference type="PROSITE" id="PS50262">
    <property type="entry name" value="G_PROTEIN_RECEP_F1_2"/>
    <property type="match status" value="1"/>
</dbReference>
<keyword evidence="6 29" id="KW-0716">Sensory transduction</keyword>
<feature type="compositionally biased region" description="Polar residues" evidence="30">
    <location>
        <begin position="382"/>
        <end position="400"/>
    </location>
</feature>
<feature type="site" description="Plays an important role in the conformation switch to the active conformation" evidence="24">
    <location>
        <position position="113"/>
    </location>
</feature>
<dbReference type="GO" id="GO:0003677">
    <property type="term" value="F:DNA binding"/>
    <property type="evidence" value="ECO:0007669"/>
    <property type="project" value="UniProtKB-KW"/>
</dbReference>
<keyword evidence="12" id="KW-0238">DNA-binding</keyword>
<dbReference type="GO" id="GO:0004930">
    <property type="term" value="F:G protein-coupled receptor activity"/>
    <property type="evidence" value="ECO:0007669"/>
    <property type="project" value="UniProtKB-KW"/>
</dbReference>
<keyword evidence="11 29" id="KW-0297">G-protein coupled receptor</keyword>
<dbReference type="PRINTS" id="PR00238">
    <property type="entry name" value="OPSIN"/>
</dbReference>
<evidence type="ECO:0000256" key="18">
    <source>
        <dbReference type="ARBA" id="ARBA00023242"/>
    </source>
</evidence>
<dbReference type="CDD" id="cd00073">
    <property type="entry name" value="H15"/>
    <property type="match status" value="1"/>
</dbReference>
<keyword evidence="13 29" id="KW-0472">Membrane</keyword>
<feature type="modified residue" description="N6-(retinylidene)lysine" evidence="28">
    <location>
        <position position="296"/>
    </location>
</feature>
<evidence type="ECO:0000256" key="1">
    <source>
        <dbReference type="ARBA" id="ARBA00004141"/>
    </source>
</evidence>
<accession>A0A091DAC6</accession>
<feature type="compositionally biased region" description="Low complexity" evidence="30">
    <location>
        <begin position="635"/>
        <end position="648"/>
    </location>
</feature>
<feature type="region of interest" description="Disordered" evidence="30">
    <location>
        <begin position="531"/>
        <end position="664"/>
    </location>
</feature>
<feature type="transmembrane region" description="Helical" evidence="29">
    <location>
        <begin position="254"/>
        <end position="277"/>
    </location>
</feature>
<organism evidence="33 34">
    <name type="scientific">Fukomys damarensis</name>
    <name type="common">Damaraland mole rat</name>
    <name type="synonym">Cryptomys damarensis</name>
    <dbReference type="NCBI Taxonomy" id="885580"/>
    <lineage>
        <taxon>Eukaryota</taxon>
        <taxon>Metazoa</taxon>
        <taxon>Chordata</taxon>
        <taxon>Craniata</taxon>
        <taxon>Vertebrata</taxon>
        <taxon>Euteleostomi</taxon>
        <taxon>Mammalia</taxon>
        <taxon>Eutheria</taxon>
        <taxon>Euarchontoglires</taxon>
        <taxon>Glires</taxon>
        <taxon>Rodentia</taxon>
        <taxon>Hystricomorpha</taxon>
        <taxon>Bathyergidae</taxon>
        <taxon>Fukomys</taxon>
    </lineage>
</organism>
<keyword evidence="15 29" id="KW-0675">Receptor</keyword>
<dbReference type="GO" id="GO:0001750">
    <property type="term" value="C:photoreceptor outer segment"/>
    <property type="evidence" value="ECO:0007669"/>
    <property type="project" value="UniProtKB-SubCell"/>
</dbReference>
<feature type="lipid moiety-binding region" description="S-palmitoyl cysteine" evidence="27">
    <location>
        <position position="323"/>
    </location>
</feature>
<keyword evidence="18" id="KW-0539">Nucleus</keyword>
<keyword evidence="7 29" id="KW-0812">Transmembrane</keyword>
<keyword evidence="34" id="KW-1185">Reference proteome</keyword>
<keyword evidence="23" id="KW-0479">Metal-binding</keyword>
<dbReference type="eggNOG" id="KOG3656">
    <property type="taxonomic scope" value="Eukaryota"/>
</dbReference>
<comment type="function">
    <text evidence="22">May play a key role in the control of gene expression during oogenesis and early embryogenesis, presumably through the perturbation of chromatin structure. Essential for meiotic maturation of germinal vesicle-stage oocytes. The somatic type linker histone H1c is rapidly replaced by H1oo in a donor nucleus transplanted into an oocyte. The greater mobility of H1oo as compared to H1c may contribute to this rapid replacement and increased instability of the embryonic chromatin structure. The rapid replacement of H1c with H1oo may play an important role in nuclear remodeling.</text>
</comment>
<evidence type="ECO:0000256" key="2">
    <source>
        <dbReference type="ARBA" id="ARBA00004504"/>
    </source>
</evidence>
<feature type="domain" description="H15" evidence="32">
    <location>
        <begin position="411"/>
        <end position="489"/>
    </location>
</feature>
<evidence type="ECO:0000256" key="30">
    <source>
        <dbReference type="SAM" id="MobiDB-lite"/>
    </source>
</evidence>
<evidence type="ECO:0000256" key="3">
    <source>
        <dbReference type="ARBA" id="ARBA00022454"/>
    </source>
</evidence>
<dbReference type="InterPro" id="IPR019477">
    <property type="entry name" value="Rhodopsin_N"/>
</dbReference>
<evidence type="ECO:0000256" key="12">
    <source>
        <dbReference type="ARBA" id="ARBA00023125"/>
    </source>
</evidence>
<evidence type="ECO:0000256" key="16">
    <source>
        <dbReference type="ARBA" id="ARBA00023180"/>
    </source>
</evidence>
<keyword evidence="5" id="KW-0597">Phosphoprotein</keyword>
<feature type="region of interest" description="Disordered" evidence="30">
    <location>
        <begin position="375"/>
        <end position="400"/>
    </location>
</feature>
<keyword evidence="3" id="KW-0158">Chromosome</keyword>
<keyword evidence="27" id="KW-0449">Lipoprotein</keyword>
<feature type="binding site" evidence="23">
    <location>
        <position position="279"/>
    </location>
    <ligand>
        <name>Zn(2+)</name>
        <dbReference type="ChEBI" id="CHEBI:29105"/>
    </ligand>
</feature>
<dbReference type="InterPro" id="IPR017452">
    <property type="entry name" value="GPCR_Rhodpsn_7TM"/>
</dbReference>
<dbReference type="SUPFAM" id="SSF46785">
    <property type="entry name" value="Winged helix' DNA-binding domain"/>
    <property type="match status" value="1"/>
</dbReference>
<keyword evidence="10 28" id="KW-0157">Chromophore</keyword>
<keyword evidence="20" id="KW-0844">Vision</keyword>
<dbReference type="InterPro" id="IPR000732">
    <property type="entry name" value="Rhodopsin"/>
</dbReference>
<dbReference type="Pfam" id="PF10413">
    <property type="entry name" value="Rhodopsin_N"/>
    <property type="match status" value="1"/>
</dbReference>
<dbReference type="SMART" id="SM01381">
    <property type="entry name" value="7TM_GPCR_Srsx"/>
    <property type="match status" value="1"/>
</dbReference>
<feature type="transmembrane region" description="Helical" evidence="29">
    <location>
        <begin position="115"/>
        <end position="133"/>
    </location>
</feature>
<dbReference type="PANTHER" id="PTHR24240">
    <property type="entry name" value="OPSIN"/>
    <property type="match status" value="1"/>
</dbReference>
<evidence type="ECO:0000256" key="6">
    <source>
        <dbReference type="ARBA" id="ARBA00022606"/>
    </source>
</evidence>
<evidence type="ECO:0000256" key="25">
    <source>
        <dbReference type="PIRSR" id="PIRSR600732-3"/>
    </source>
</evidence>
<evidence type="ECO:0000256" key="22">
    <source>
        <dbReference type="ARBA" id="ARBA00056213"/>
    </source>
</evidence>
<dbReference type="SUPFAM" id="SSF81321">
    <property type="entry name" value="Family A G protein-coupled receptor-like"/>
    <property type="match status" value="1"/>
</dbReference>
<sequence>MNGTEGSNFYVPFSNITGVVRSPFEYPQYYLAEPWQFSVLAAYMFLLIVLGFPINFLTLYVTVQHKKLRTPLNYILLNLAVANLFMVICGFTTTLYTSMHGYFVFGPTGCNMEGFFATLGGEIALWSLVVLAIERYMVVCKPMSNFRFGENHAVMGVAFTWVMALACAAPPLAGWSRYIPEGMQCSCGIDYYTPKPEINNESFVIYMFVVHFTIPLVIIFFCYGQLVFTVKEAAAQQQESATTQKAEKEVTRMVIIMVIAFLICWVPYASVAVYIFTHQGSDFGPIFMTIPAFFAKSSSIYNPVIYIMMNKQFRNCMLTTICCGKNPLGDDEASTTASKTETSQQTALIRIQLLLLVDGGGWRLGLEVSVPAGPPRCPQFPGSHSGSRQGTSTQHSSFHGLSSSRVMVARRHPTVLRMVLEAVQAGEQHRGTSVAAIKLYILHKYPMVDIIRFKYLLKQALATGMRRGLLARPLNSKARGATGSFKSLQCLCRPGDICAMLALGPGALTTAGRSLGSRLCAQGKAGAFPEATTSPTIQLIPKHKKKPQSSKKRPQTGTASSSKKGASEPAQPRVPPRLAKALEKAPQGGRKAKGTRSQQDVAREGPSKPVGASSSVCQLDRKSKVLGSQGRKGDTGAPGTTAAVAPKVGFPVPAPAGYGVQAAI</sequence>
<keyword evidence="9 29" id="KW-1133">Transmembrane helix</keyword>
<dbReference type="Gene3D" id="1.20.1070.10">
    <property type="entry name" value="Rhodopsin 7-helix transmembrane proteins"/>
    <property type="match status" value="1"/>
</dbReference>
<dbReference type="PROSITE" id="PS51504">
    <property type="entry name" value="H15"/>
    <property type="match status" value="1"/>
</dbReference>
<keyword evidence="19" id="KW-0966">Cell projection</keyword>
<comment type="subunit">
    <text evidence="21">Homodimer. May form a complex composed of RHO, GRK1 and RCVRN in a Ca(2+)-dependent manner; RCVRN prevents the interaction between GRK1 and RHO. Interacts with GRK1. Interacts (phosphorylated form) with SAG. Interacts with GNAT1. Interacts with GNAT3. SAG and G-proteins compete for a common binding site. Interacts with PRCD; the interaction promotes PRCD stability. Forms a complex with ASAP1 and ARF4. Forms a complex with ASAP1, RAB11A, Rabin8/RAB3IP, ARF4 and RAB11FIP3; the complex regulates Golgi-to-cilia rhodopsin/RHO transport in photoreceptors.</text>
</comment>
<dbReference type="Proteomes" id="UP000028990">
    <property type="component" value="Unassembled WGS sequence"/>
</dbReference>
<evidence type="ECO:0000313" key="34">
    <source>
        <dbReference type="Proteomes" id="UP000028990"/>
    </source>
</evidence>
<feature type="transmembrane region" description="Helical" evidence="29">
    <location>
        <begin position="153"/>
        <end position="173"/>
    </location>
</feature>
<evidence type="ECO:0000256" key="28">
    <source>
        <dbReference type="PIRSR" id="PIRSR600732-50"/>
    </source>
</evidence>
<evidence type="ECO:0000256" key="7">
    <source>
        <dbReference type="ARBA" id="ARBA00022692"/>
    </source>
</evidence>
<dbReference type="PRINTS" id="PR00237">
    <property type="entry name" value="GPCRRHODOPSN"/>
</dbReference>
<dbReference type="GO" id="GO:0000786">
    <property type="term" value="C:nucleosome"/>
    <property type="evidence" value="ECO:0007669"/>
    <property type="project" value="InterPro"/>
</dbReference>
<feature type="compositionally biased region" description="Basic residues" evidence="30">
    <location>
        <begin position="541"/>
        <end position="554"/>
    </location>
</feature>
<evidence type="ECO:0000256" key="17">
    <source>
        <dbReference type="ARBA" id="ARBA00023224"/>
    </source>
</evidence>
<dbReference type="AlphaFoldDB" id="A0A091DAC6"/>
<evidence type="ECO:0000256" key="15">
    <source>
        <dbReference type="ARBA" id="ARBA00023170"/>
    </source>
</evidence>
<feature type="binding site" evidence="23">
    <location>
        <position position="201"/>
    </location>
    <ligand>
        <name>Zn(2+)</name>
        <dbReference type="ChEBI" id="CHEBI:29105"/>
    </ligand>
</feature>
<evidence type="ECO:0000256" key="27">
    <source>
        <dbReference type="PIRSR" id="PIRSR600732-5"/>
    </source>
</evidence>
<dbReference type="FunFam" id="1.10.10.10:FF:000393">
    <property type="entry name" value="Oocyte-specific H1 histone"/>
    <property type="match status" value="1"/>
</dbReference>
<evidence type="ECO:0000256" key="13">
    <source>
        <dbReference type="ARBA" id="ARBA00023136"/>
    </source>
</evidence>
<protein>
    <recommendedName>
        <fullName evidence="29">Rhodopsin</fullName>
    </recommendedName>
</protein>
<feature type="domain" description="G-protein coupled receptors family 1 profile" evidence="31">
    <location>
        <begin position="54"/>
        <end position="306"/>
    </location>
</feature>
<dbReference type="InterPro" id="IPR036388">
    <property type="entry name" value="WH-like_DNA-bd_sf"/>
</dbReference>
<evidence type="ECO:0000256" key="11">
    <source>
        <dbReference type="ARBA" id="ARBA00023040"/>
    </source>
</evidence>
<dbReference type="GO" id="GO:0005634">
    <property type="term" value="C:nucleus"/>
    <property type="evidence" value="ECO:0007669"/>
    <property type="project" value="UniProtKB-ARBA"/>
</dbReference>
<feature type="glycosylation site" description="N-linked (GlcNAc...) asparagine" evidence="26">
    <location>
        <position position="15"/>
    </location>
</feature>
<feature type="glycosylation site" description="N-linked (GlcNAc...) asparagine" evidence="26">
    <location>
        <position position="2"/>
    </location>
</feature>
<evidence type="ECO:0000259" key="31">
    <source>
        <dbReference type="PROSITE" id="PS50262"/>
    </source>
</evidence>
<dbReference type="InterPro" id="IPR001760">
    <property type="entry name" value="Opsin"/>
</dbReference>
<evidence type="ECO:0000256" key="26">
    <source>
        <dbReference type="PIRSR" id="PIRSR600732-4"/>
    </source>
</evidence>
<dbReference type="GO" id="GO:0009881">
    <property type="term" value="F:photoreceptor activity"/>
    <property type="evidence" value="ECO:0007669"/>
    <property type="project" value="UniProtKB-KW"/>
</dbReference>
<gene>
    <name evidence="33" type="ORF">H920_11152</name>
</gene>
<dbReference type="EMBL" id="KN122905">
    <property type="protein sequence ID" value="KFO27453.1"/>
    <property type="molecule type" value="Genomic_DNA"/>
</dbReference>